<gene>
    <name evidence="5" type="primary">SAAL1</name>
    <name evidence="5" type="ORF">BLAG_LOCUS15233</name>
</gene>
<dbReference type="Proteomes" id="UP000838412">
    <property type="component" value="Chromosome 3"/>
</dbReference>
<keyword evidence="2" id="KW-0539">Nucleus</keyword>
<feature type="region of interest" description="Disordered" evidence="4">
    <location>
        <begin position="363"/>
        <end position="429"/>
    </location>
</feature>
<dbReference type="Gene3D" id="1.25.10.10">
    <property type="entry name" value="Leucine-rich Repeat Variant"/>
    <property type="match status" value="1"/>
</dbReference>
<dbReference type="InterPro" id="IPR052464">
    <property type="entry name" value="Synovial_Prolif_Regulator"/>
</dbReference>
<keyword evidence="6" id="KW-1185">Reference proteome</keyword>
<evidence type="ECO:0000256" key="1">
    <source>
        <dbReference type="ARBA" id="ARBA00004123"/>
    </source>
</evidence>
<comment type="subcellular location">
    <subcellularLocation>
        <location evidence="1">Nucleus</location>
    </subcellularLocation>
</comment>
<evidence type="ECO:0000313" key="5">
    <source>
        <dbReference type="EMBL" id="CAH1257238.1"/>
    </source>
</evidence>
<reference evidence="5" key="1">
    <citation type="submission" date="2022-01" db="EMBL/GenBank/DDBJ databases">
        <authorList>
            <person name="Braso-Vives M."/>
        </authorList>
    </citation>
    <scope>NUCLEOTIDE SEQUENCE</scope>
</reference>
<accession>A0A8K0EK98</accession>
<feature type="region of interest" description="Disordered" evidence="4">
    <location>
        <begin position="1"/>
        <end position="29"/>
    </location>
</feature>
<evidence type="ECO:0000313" key="6">
    <source>
        <dbReference type="Proteomes" id="UP000838412"/>
    </source>
</evidence>
<dbReference type="SUPFAM" id="SSF48371">
    <property type="entry name" value="ARM repeat"/>
    <property type="match status" value="1"/>
</dbReference>
<protein>
    <submittedName>
        <fullName evidence="5">SAAL1 protein</fullName>
    </submittedName>
</protein>
<feature type="compositionally biased region" description="Polar residues" evidence="4">
    <location>
        <begin position="407"/>
        <end position="419"/>
    </location>
</feature>
<sequence length="519" mass="56846">MSSEDNSPSPRRIPSRNPSPPPAEMLGEGVDLHADNIGDTAYSKHWFFTTLMNLIQEVEKKEQTEVRKGGEEEAGAAGIDIDEELENELCKLWDMSINKDVGRFLQEFHAVDILMGVINKSQAPRVTEICVGILGNMACCDEICRDISNNEKLVDVILGLLEDPDAPTLVETSRLIHTCVSNKDVRTNWLTPMKRDSTVYTAILFMLQSSTNVDLLHNLSSLLDLVLDVDEELLVAWAMPDFVQGLHEAIKQTGEEKELTVDSYLHCLQLLSTTENGVQALVECTGVLFPRLTAHVARVCGEDVIAVGGRERSLASAMSVLNVLFSSAGEEGLVLLEKNSCCVECVMQLFEVIQEDRRTSMTLAAAGASQKSTPVSTPHSTRHRTEEKSESDVNGTGRRTCAEGSPRTDTSQSQETEASGSEDHGKSQDTVPVVRNLMEVHMLYSVTVEFLADIVKALPKGESQVAGYLNGCTRDQIESMVLALQDHTDDTLIPHLEEVLSGSEDKYPRLAAAIGMDAS</sequence>
<feature type="compositionally biased region" description="Low complexity" evidence="4">
    <location>
        <begin position="1"/>
        <end position="16"/>
    </location>
</feature>
<dbReference type="InterPro" id="IPR011989">
    <property type="entry name" value="ARM-like"/>
</dbReference>
<dbReference type="GO" id="GO:0005654">
    <property type="term" value="C:nucleoplasm"/>
    <property type="evidence" value="ECO:0007669"/>
    <property type="project" value="TreeGrafter"/>
</dbReference>
<organism evidence="5 6">
    <name type="scientific">Branchiostoma lanceolatum</name>
    <name type="common">Common lancelet</name>
    <name type="synonym">Amphioxus lanceolatum</name>
    <dbReference type="NCBI Taxonomy" id="7740"/>
    <lineage>
        <taxon>Eukaryota</taxon>
        <taxon>Metazoa</taxon>
        <taxon>Chordata</taxon>
        <taxon>Cephalochordata</taxon>
        <taxon>Leptocardii</taxon>
        <taxon>Amphioxiformes</taxon>
        <taxon>Branchiostomatidae</taxon>
        <taxon>Branchiostoma</taxon>
    </lineage>
</organism>
<dbReference type="OrthoDB" id="2156856at2759"/>
<comment type="similarity">
    <text evidence="3">Belongs to the SAAL1 family.</text>
</comment>
<evidence type="ECO:0000256" key="3">
    <source>
        <dbReference type="ARBA" id="ARBA00038401"/>
    </source>
</evidence>
<dbReference type="PANTHER" id="PTHR23424:SF23">
    <property type="entry name" value="PROTEIN SAAL1"/>
    <property type="match status" value="1"/>
</dbReference>
<dbReference type="InterPro" id="IPR016024">
    <property type="entry name" value="ARM-type_fold"/>
</dbReference>
<dbReference type="PANTHER" id="PTHR23424">
    <property type="entry name" value="SERUM AMYLOID A"/>
    <property type="match status" value="1"/>
</dbReference>
<feature type="compositionally biased region" description="Polar residues" evidence="4">
    <location>
        <begin position="369"/>
        <end position="379"/>
    </location>
</feature>
<evidence type="ECO:0000256" key="2">
    <source>
        <dbReference type="ARBA" id="ARBA00023242"/>
    </source>
</evidence>
<dbReference type="AlphaFoldDB" id="A0A8K0EK98"/>
<dbReference type="EMBL" id="OV696688">
    <property type="protein sequence ID" value="CAH1257238.1"/>
    <property type="molecule type" value="Genomic_DNA"/>
</dbReference>
<name>A0A8K0EK98_BRALA</name>
<evidence type="ECO:0000256" key="4">
    <source>
        <dbReference type="SAM" id="MobiDB-lite"/>
    </source>
</evidence>
<proteinExistence type="inferred from homology"/>